<dbReference type="PANTHER" id="PTHR30486:SF12">
    <property type="entry name" value="TYPE IV PILUS ATPASE PILU"/>
    <property type="match status" value="1"/>
</dbReference>
<sequence length="378" mass="42014">MDQHEARRLIADLLATAVARHASDVFVSADFPPALKIDGRLQPAMEKPLLAQEAKELVQAMMTAHHLGEFTATKEANFAITQEGIGRFRVSAFMQQGHPAMVIRRITTDIPTLDELRLPAVLKDISMIRRGLVIFVGGTGSGKSTSLAALIDWRNTHAEDHIITIEEPVEFIHHHKKSLITQREVGIDTDSWGIALKNTLRQAPDVIMMGEVRDQASMMYALQFAETGHLCLATLHANNANQALERVINFFPEERRQQVLLDLSLNMRAIISQRLVPLKGGKGRCAAVEVLLNSPLVSDLIVSGDVHGIKDIMGRSTDLGMRTFDQSLFELYEEGRVGLEDALRNADSINDLRLRIKLYSERSKSRDPLGGLDHLDLV</sequence>
<evidence type="ECO:0000259" key="2">
    <source>
        <dbReference type="PROSITE" id="PS00662"/>
    </source>
</evidence>
<dbReference type="InterPro" id="IPR050921">
    <property type="entry name" value="T4SS_GSP_E_ATPase"/>
</dbReference>
<dbReference type="NCBIfam" id="TIGR01420">
    <property type="entry name" value="pilT_fam"/>
    <property type="match status" value="1"/>
</dbReference>
<proteinExistence type="inferred from homology"/>
<dbReference type="InterPro" id="IPR027417">
    <property type="entry name" value="P-loop_NTPase"/>
</dbReference>
<dbReference type="InterPro" id="IPR001482">
    <property type="entry name" value="T2SS/T4SS_dom"/>
</dbReference>
<gene>
    <name evidence="3" type="ORF">GCM10011289_14270</name>
</gene>
<evidence type="ECO:0000313" key="3">
    <source>
        <dbReference type="EMBL" id="GGY12292.1"/>
    </source>
</evidence>
<dbReference type="Pfam" id="PF00437">
    <property type="entry name" value="T2SSE"/>
    <property type="match status" value="1"/>
</dbReference>
<dbReference type="PANTHER" id="PTHR30486">
    <property type="entry name" value="TWITCHING MOTILITY PROTEIN PILT"/>
    <property type="match status" value="1"/>
</dbReference>
<dbReference type="Gene3D" id="3.30.450.90">
    <property type="match status" value="1"/>
</dbReference>
<dbReference type="CDD" id="cd01131">
    <property type="entry name" value="PilT"/>
    <property type="match status" value="1"/>
</dbReference>
<dbReference type="GO" id="GO:0005524">
    <property type="term" value="F:ATP binding"/>
    <property type="evidence" value="ECO:0007669"/>
    <property type="project" value="InterPro"/>
</dbReference>
<reference evidence="3" key="2">
    <citation type="submission" date="2020-09" db="EMBL/GenBank/DDBJ databases">
        <authorList>
            <person name="Sun Q."/>
            <person name="Kim S."/>
        </authorList>
    </citation>
    <scope>NUCLEOTIDE SEQUENCE</scope>
    <source>
        <strain evidence="3">KCTC 32182</strain>
    </source>
</reference>
<dbReference type="GO" id="GO:0016887">
    <property type="term" value="F:ATP hydrolysis activity"/>
    <property type="evidence" value="ECO:0007669"/>
    <property type="project" value="InterPro"/>
</dbReference>
<dbReference type="PROSITE" id="PS00662">
    <property type="entry name" value="T2SP_E"/>
    <property type="match status" value="1"/>
</dbReference>
<reference evidence="3" key="1">
    <citation type="journal article" date="2014" name="Int. J. Syst. Evol. Microbiol.">
        <title>Complete genome sequence of Corynebacterium casei LMG S-19264T (=DSM 44701T), isolated from a smear-ripened cheese.</title>
        <authorList>
            <consortium name="US DOE Joint Genome Institute (JGI-PGF)"/>
            <person name="Walter F."/>
            <person name="Albersmeier A."/>
            <person name="Kalinowski J."/>
            <person name="Ruckert C."/>
        </authorList>
    </citation>
    <scope>NUCLEOTIDE SEQUENCE</scope>
    <source>
        <strain evidence="3">KCTC 32182</strain>
    </source>
</reference>
<dbReference type="InterPro" id="IPR006321">
    <property type="entry name" value="PilT/PilU"/>
</dbReference>
<comment type="similarity">
    <text evidence="1">Belongs to the GSP E family.</text>
</comment>
<organism evidence="3 4">
    <name type="scientific">Paludibacterium paludis</name>
    <dbReference type="NCBI Taxonomy" id="1225769"/>
    <lineage>
        <taxon>Bacteria</taxon>
        <taxon>Pseudomonadati</taxon>
        <taxon>Pseudomonadota</taxon>
        <taxon>Betaproteobacteria</taxon>
        <taxon>Neisseriales</taxon>
        <taxon>Chromobacteriaceae</taxon>
        <taxon>Paludibacterium</taxon>
    </lineage>
</organism>
<dbReference type="AlphaFoldDB" id="A0A918P1B9"/>
<keyword evidence="4" id="KW-1185">Reference proteome</keyword>
<dbReference type="RefSeq" id="WP_189532736.1">
    <property type="nucleotide sequence ID" value="NZ_BMYX01000006.1"/>
</dbReference>
<dbReference type="SUPFAM" id="SSF52540">
    <property type="entry name" value="P-loop containing nucleoside triphosphate hydrolases"/>
    <property type="match status" value="1"/>
</dbReference>
<comment type="caution">
    <text evidence="3">The sequence shown here is derived from an EMBL/GenBank/DDBJ whole genome shotgun (WGS) entry which is preliminary data.</text>
</comment>
<evidence type="ECO:0000313" key="4">
    <source>
        <dbReference type="Proteomes" id="UP000645257"/>
    </source>
</evidence>
<dbReference type="Proteomes" id="UP000645257">
    <property type="component" value="Unassembled WGS sequence"/>
</dbReference>
<dbReference type="EMBL" id="BMYX01000006">
    <property type="protein sequence ID" value="GGY12292.1"/>
    <property type="molecule type" value="Genomic_DNA"/>
</dbReference>
<evidence type="ECO:0000256" key="1">
    <source>
        <dbReference type="ARBA" id="ARBA00006611"/>
    </source>
</evidence>
<accession>A0A918P1B9</accession>
<protein>
    <submittedName>
        <fullName evidence="3">Twitching motility protein PilT</fullName>
    </submittedName>
</protein>
<dbReference type="Gene3D" id="3.40.50.300">
    <property type="entry name" value="P-loop containing nucleotide triphosphate hydrolases"/>
    <property type="match status" value="1"/>
</dbReference>
<feature type="domain" description="Bacterial type II secretion system protein E" evidence="2">
    <location>
        <begin position="200"/>
        <end position="214"/>
    </location>
</feature>
<name>A0A918P1B9_9NEIS</name>